<evidence type="ECO:0000256" key="6">
    <source>
        <dbReference type="ARBA" id="ARBA00023054"/>
    </source>
</evidence>
<proteinExistence type="predicted"/>
<evidence type="ECO:0000256" key="2">
    <source>
        <dbReference type="ARBA" id="ARBA00004245"/>
    </source>
</evidence>
<organism evidence="11 12">
    <name type="scientific">Crenichthys baileyi</name>
    <name type="common">White River springfish</name>
    <dbReference type="NCBI Taxonomy" id="28760"/>
    <lineage>
        <taxon>Eukaryota</taxon>
        <taxon>Metazoa</taxon>
        <taxon>Chordata</taxon>
        <taxon>Craniata</taxon>
        <taxon>Vertebrata</taxon>
        <taxon>Euteleostomi</taxon>
        <taxon>Actinopterygii</taxon>
        <taxon>Neopterygii</taxon>
        <taxon>Teleostei</taxon>
        <taxon>Neoteleostei</taxon>
        <taxon>Acanthomorphata</taxon>
        <taxon>Ovalentaria</taxon>
        <taxon>Atherinomorphae</taxon>
        <taxon>Cyprinodontiformes</taxon>
        <taxon>Goodeidae</taxon>
        <taxon>Crenichthys</taxon>
    </lineage>
</organism>
<evidence type="ECO:0000256" key="10">
    <source>
        <dbReference type="SAM" id="MobiDB-lite"/>
    </source>
</evidence>
<evidence type="ECO:0000256" key="7">
    <source>
        <dbReference type="ARBA" id="ARBA00023212"/>
    </source>
</evidence>
<feature type="non-terminal residue" evidence="11">
    <location>
        <position position="262"/>
    </location>
</feature>
<keyword evidence="4" id="KW-0853">WD repeat</keyword>
<evidence type="ECO:0000256" key="9">
    <source>
        <dbReference type="SAM" id="Coils"/>
    </source>
</evidence>
<evidence type="ECO:0000256" key="5">
    <source>
        <dbReference type="ARBA" id="ARBA00022737"/>
    </source>
</evidence>
<dbReference type="EMBL" id="JAHHUM010001983">
    <property type="protein sequence ID" value="KAK5607729.1"/>
    <property type="molecule type" value="Genomic_DNA"/>
</dbReference>
<keyword evidence="6 9" id="KW-0175">Coiled coil</keyword>
<dbReference type="GO" id="GO:0005929">
    <property type="term" value="C:cilium"/>
    <property type="evidence" value="ECO:0007669"/>
    <property type="project" value="UniProtKB-SubCell"/>
</dbReference>
<name>A0AAV9RFQ1_9TELE</name>
<dbReference type="PANTHER" id="PTHR14885">
    <property type="entry name" value="CILIA- AND FLAGELLA-ASSOCIATED PROTEIN 43-RELATED"/>
    <property type="match status" value="1"/>
</dbReference>
<keyword evidence="7" id="KW-0206">Cytoskeleton</keyword>
<keyword evidence="12" id="KW-1185">Reference proteome</keyword>
<evidence type="ECO:0000256" key="1">
    <source>
        <dbReference type="ARBA" id="ARBA00004138"/>
    </source>
</evidence>
<comment type="subcellular location">
    <subcellularLocation>
        <location evidence="1">Cell projection</location>
        <location evidence="1">Cilium</location>
    </subcellularLocation>
    <subcellularLocation>
        <location evidence="2">Cytoplasm</location>
        <location evidence="2">Cytoskeleton</location>
    </subcellularLocation>
</comment>
<evidence type="ECO:0000256" key="8">
    <source>
        <dbReference type="ARBA" id="ARBA00023273"/>
    </source>
</evidence>
<evidence type="ECO:0000256" key="3">
    <source>
        <dbReference type="ARBA" id="ARBA00022490"/>
    </source>
</evidence>
<evidence type="ECO:0000313" key="12">
    <source>
        <dbReference type="Proteomes" id="UP001311232"/>
    </source>
</evidence>
<keyword evidence="5" id="KW-0677">Repeat</keyword>
<sequence>MQSGSIRVYPLQPRDHSLTSMQAYWALNVHDNQYGHLRHVRCSLDDLFVLTAGDDGNIFCFCLLHPEELQKTLERKAKIPSPCIAFLSNGSMPSDLKEASVLNRTELHRLQQLKQQLEAEIIEQKDLLRQALLQWNRLVREAKDKVARIQDDEISQAGGSEALQILTGSKRLEELKQEKLLLEAAQAKEIRHWDVKIEETLEASTEAMKTNNELLYKLSTLYEEKKELELRLNARQKKWQSLERPTGKTVSGGHRMKETPEL</sequence>
<dbReference type="AlphaFoldDB" id="A0AAV9RFQ1"/>
<feature type="region of interest" description="Disordered" evidence="10">
    <location>
        <begin position="238"/>
        <end position="262"/>
    </location>
</feature>
<comment type="caution">
    <text evidence="11">The sequence shown here is derived from an EMBL/GenBank/DDBJ whole genome shotgun (WGS) entry which is preliminary data.</text>
</comment>
<dbReference type="Proteomes" id="UP001311232">
    <property type="component" value="Unassembled WGS sequence"/>
</dbReference>
<evidence type="ECO:0000256" key="4">
    <source>
        <dbReference type="ARBA" id="ARBA00022574"/>
    </source>
</evidence>
<keyword evidence="3" id="KW-0963">Cytoplasm</keyword>
<keyword evidence="8" id="KW-0966">Cell projection</keyword>
<dbReference type="GO" id="GO:0005856">
    <property type="term" value="C:cytoskeleton"/>
    <property type="evidence" value="ECO:0007669"/>
    <property type="project" value="UniProtKB-SubCell"/>
</dbReference>
<reference evidence="11 12" key="1">
    <citation type="submission" date="2021-06" db="EMBL/GenBank/DDBJ databases">
        <authorList>
            <person name="Palmer J.M."/>
        </authorList>
    </citation>
    <scope>NUCLEOTIDE SEQUENCE [LARGE SCALE GENOMIC DNA]</scope>
    <source>
        <strain evidence="11 12">MEX-2019</strain>
        <tissue evidence="11">Muscle</tissue>
    </source>
</reference>
<gene>
    <name evidence="11" type="ORF">CRENBAI_013149</name>
</gene>
<accession>A0AAV9RFQ1</accession>
<feature type="coiled-coil region" evidence="9">
    <location>
        <begin position="107"/>
        <end position="152"/>
    </location>
</feature>
<dbReference type="PANTHER" id="PTHR14885:SF3">
    <property type="entry name" value="CILIA- AND FLAGELLA-ASSOCIATED PROTEIN 44"/>
    <property type="match status" value="1"/>
</dbReference>
<protein>
    <submittedName>
        <fullName evidence="11">Uncharacterized protein</fullName>
    </submittedName>
</protein>
<evidence type="ECO:0000313" key="11">
    <source>
        <dbReference type="EMBL" id="KAK5607729.1"/>
    </source>
</evidence>
<feature type="coiled-coil region" evidence="9">
    <location>
        <begin position="211"/>
        <end position="238"/>
    </location>
</feature>